<dbReference type="InterPro" id="IPR009057">
    <property type="entry name" value="Homeodomain-like_sf"/>
</dbReference>
<dbReference type="GO" id="GO:0003700">
    <property type="term" value="F:DNA-binding transcription factor activity"/>
    <property type="evidence" value="ECO:0007669"/>
    <property type="project" value="InterPro"/>
</dbReference>
<gene>
    <name evidence="5" type="ORF">C798_24225</name>
</gene>
<evidence type="ECO:0000256" key="2">
    <source>
        <dbReference type="ARBA" id="ARBA00023125"/>
    </source>
</evidence>
<dbReference type="EMBL" id="CP008956">
    <property type="protein sequence ID" value="QJQ03954.1"/>
    <property type="molecule type" value="Genomic_DNA"/>
</dbReference>
<dbReference type="AlphaFoldDB" id="A0A6M3ZZ58"/>
<sequence>MQMVFADTDHHFGKHTHEQFGVGLILRGAQKSASQCGVVEATAGDIITVNPEEVHDGTPLGEGGRAWQMLYLDVAVVQATVADLNETGPRTCMEFPQPRRRDPALTRIFRHHVQAVTRSSSDWTLPGDESLLLLLQALLRPACPKPGYADLRAITRAKSWIDEQPAHGWTLVELAREADLSRFQFIRHFDRATGLTPHAYIVQRRIHLARQMIRQGCSLRDVAASCGFADQSHMTRQFVRSFGLSPGAYARAVSGARQSLQFPSRLGRACRSS</sequence>
<reference evidence="5 6" key="1">
    <citation type="journal article" date="2012" name="J. Bacteriol.">
        <title>Genome sequence of the pathogenic Herbaspirillum seropedicae strain Os34, isolated from rice roots.</title>
        <authorList>
            <person name="Ye W."/>
            <person name="Ye S."/>
            <person name="Liu J."/>
            <person name="Chang S."/>
            <person name="Chen M."/>
            <person name="Zhu B."/>
            <person name="Guo L."/>
            <person name="An Q."/>
        </authorList>
    </citation>
    <scope>NUCLEOTIDE SEQUENCE [LARGE SCALE GENOMIC DNA]</scope>
    <source>
        <strain evidence="5 6">Os34</strain>
    </source>
</reference>
<dbReference type="PANTHER" id="PTHR46796:SF2">
    <property type="entry name" value="TRANSCRIPTIONAL REGULATORY PROTEIN"/>
    <property type="match status" value="1"/>
</dbReference>
<dbReference type="Pfam" id="PF02311">
    <property type="entry name" value="AraC_binding"/>
    <property type="match status" value="1"/>
</dbReference>
<keyword evidence="3" id="KW-0804">Transcription</keyword>
<dbReference type="InterPro" id="IPR003313">
    <property type="entry name" value="AraC-bd"/>
</dbReference>
<dbReference type="Proteomes" id="UP000501648">
    <property type="component" value="Chromosome"/>
</dbReference>
<dbReference type="GO" id="GO:0043565">
    <property type="term" value="F:sequence-specific DNA binding"/>
    <property type="evidence" value="ECO:0007669"/>
    <property type="project" value="InterPro"/>
</dbReference>
<dbReference type="Gene3D" id="1.10.10.60">
    <property type="entry name" value="Homeodomain-like"/>
    <property type="match status" value="2"/>
</dbReference>
<accession>A0A6M3ZZ58</accession>
<proteinExistence type="predicted"/>
<dbReference type="PANTHER" id="PTHR46796">
    <property type="entry name" value="HTH-TYPE TRANSCRIPTIONAL ACTIVATOR RHAS-RELATED"/>
    <property type="match status" value="1"/>
</dbReference>
<evidence type="ECO:0000259" key="4">
    <source>
        <dbReference type="PROSITE" id="PS01124"/>
    </source>
</evidence>
<dbReference type="Pfam" id="PF12833">
    <property type="entry name" value="HTH_18"/>
    <property type="match status" value="1"/>
</dbReference>
<name>A0A6M3ZZ58_9BURK</name>
<protein>
    <submittedName>
        <fullName evidence="5">AraC family transcriptional regulator</fullName>
    </submittedName>
</protein>
<dbReference type="InterPro" id="IPR050204">
    <property type="entry name" value="AraC_XylS_family_regulators"/>
</dbReference>
<evidence type="ECO:0000313" key="5">
    <source>
        <dbReference type="EMBL" id="QJQ03954.1"/>
    </source>
</evidence>
<feature type="domain" description="HTH araC/xylS-type" evidence="4">
    <location>
        <begin position="155"/>
        <end position="252"/>
    </location>
</feature>
<dbReference type="InterPro" id="IPR018060">
    <property type="entry name" value="HTH_AraC"/>
</dbReference>
<keyword evidence="2" id="KW-0238">DNA-binding</keyword>
<dbReference type="InterPro" id="IPR037923">
    <property type="entry name" value="HTH-like"/>
</dbReference>
<dbReference type="SUPFAM" id="SSF46689">
    <property type="entry name" value="Homeodomain-like"/>
    <property type="match status" value="2"/>
</dbReference>
<evidence type="ECO:0000256" key="1">
    <source>
        <dbReference type="ARBA" id="ARBA00023015"/>
    </source>
</evidence>
<evidence type="ECO:0000313" key="6">
    <source>
        <dbReference type="Proteomes" id="UP000501648"/>
    </source>
</evidence>
<evidence type="ECO:0000256" key="3">
    <source>
        <dbReference type="ARBA" id="ARBA00023163"/>
    </source>
</evidence>
<keyword evidence="1" id="KW-0805">Transcription regulation</keyword>
<dbReference type="SUPFAM" id="SSF51215">
    <property type="entry name" value="Regulatory protein AraC"/>
    <property type="match status" value="1"/>
</dbReference>
<dbReference type="PROSITE" id="PS01124">
    <property type="entry name" value="HTH_ARAC_FAMILY_2"/>
    <property type="match status" value="1"/>
</dbReference>
<dbReference type="SMART" id="SM00342">
    <property type="entry name" value="HTH_ARAC"/>
    <property type="match status" value="1"/>
</dbReference>
<organism evidence="5 6">
    <name type="scientific">Herbaspirillum rubrisubalbicans Os34</name>
    <dbReference type="NCBI Taxonomy" id="1235827"/>
    <lineage>
        <taxon>Bacteria</taxon>
        <taxon>Pseudomonadati</taxon>
        <taxon>Pseudomonadota</taxon>
        <taxon>Betaproteobacteria</taxon>
        <taxon>Burkholderiales</taxon>
        <taxon>Oxalobacteraceae</taxon>
        <taxon>Herbaspirillum</taxon>
    </lineage>
</organism>